<sequence>MESKLALLLLLVCVAYAAGQGSSQIGESSGSDDGNNYSYPCSLDDLDCVRNYFAQSGMCSKVSHEDGETVQRDKLVCFTPKFNASYTCLDDSITFYGSKLKEFYVNTKSNNLVMSVSFEAINLYTPKAIVDLQVSGQEDVVVETYINVTYSVVLTLIVPNAGRDGLARASVTSYNTNAVPPFAFGTEVTESSNEVIKNFWNALVQDVATAVQELFLTKGRYLAFIYLQSYICDYGVQYTGELY</sequence>
<keyword evidence="3" id="KW-1185">Reference proteome</keyword>
<keyword evidence="1" id="KW-0732">Signal</keyword>
<reference evidence="2 3" key="1">
    <citation type="submission" date="2024-06" db="EMBL/GenBank/DDBJ databases">
        <title>A chromosome-level genome assembly of beet webworm, Loxostege sticticalis.</title>
        <authorList>
            <person name="Zhang Y."/>
        </authorList>
    </citation>
    <scope>NUCLEOTIDE SEQUENCE [LARGE SCALE GENOMIC DNA]</scope>
    <source>
        <strain evidence="2">AQ026</strain>
        <tissue evidence="2">Whole body</tissue>
    </source>
</reference>
<dbReference type="Proteomes" id="UP001549920">
    <property type="component" value="Unassembled WGS sequence"/>
</dbReference>
<evidence type="ECO:0000256" key="1">
    <source>
        <dbReference type="SAM" id="SignalP"/>
    </source>
</evidence>
<protein>
    <submittedName>
        <fullName evidence="2">Uncharacterized protein</fullName>
    </submittedName>
</protein>
<organism evidence="2 3">
    <name type="scientific">Loxostege sticticalis</name>
    <name type="common">Beet webworm moth</name>
    <dbReference type="NCBI Taxonomy" id="481309"/>
    <lineage>
        <taxon>Eukaryota</taxon>
        <taxon>Metazoa</taxon>
        <taxon>Ecdysozoa</taxon>
        <taxon>Arthropoda</taxon>
        <taxon>Hexapoda</taxon>
        <taxon>Insecta</taxon>
        <taxon>Pterygota</taxon>
        <taxon>Neoptera</taxon>
        <taxon>Endopterygota</taxon>
        <taxon>Lepidoptera</taxon>
        <taxon>Glossata</taxon>
        <taxon>Ditrysia</taxon>
        <taxon>Pyraloidea</taxon>
        <taxon>Crambidae</taxon>
        <taxon>Pyraustinae</taxon>
        <taxon>Loxostege</taxon>
    </lineage>
</organism>
<dbReference type="InterPro" id="IPR009911">
    <property type="entry name" value="Fibroin_P25"/>
</dbReference>
<gene>
    <name evidence="2" type="ORF">ABMA27_003280</name>
</gene>
<evidence type="ECO:0000313" key="3">
    <source>
        <dbReference type="Proteomes" id="UP001549920"/>
    </source>
</evidence>
<name>A0ABR3HSM3_LOXSC</name>
<comment type="caution">
    <text evidence="2">The sequence shown here is derived from an EMBL/GenBank/DDBJ whole genome shotgun (WGS) entry which is preliminary data.</text>
</comment>
<dbReference type="EMBL" id="JBEUOH010000014">
    <property type="protein sequence ID" value="KAL0879542.1"/>
    <property type="molecule type" value="Genomic_DNA"/>
</dbReference>
<feature type="chain" id="PRO_5045519396" evidence="1">
    <location>
        <begin position="20"/>
        <end position="243"/>
    </location>
</feature>
<dbReference type="Pfam" id="PF07294">
    <property type="entry name" value="Fibroin_P25"/>
    <property type="match status" value="1"/>
</dbReference>
<accession>A0ABR3HSM3</accession>
<feature type="signal peptide" evidence="1">
    <location>
        <begin position="1"/>
        <end position="19"/>
    </location>
</feature>
<proteinExistence type="predicted"/>
<evidence type="ECO:0000313" key="2">
    <source>
        <dbReference type="EMBL" id="KAL0879542.1"/>
    </source>
</evidence>